<feature type="chain" id="PRO_5043904385" evidence="2">
    <location>
        <begin position="22"/>
        <end position="67"/>
    </location>
</feature>
<evidence type="ECO:0000313" key="3">
    <source>
        <dbReference type="EMBL" id="CEM62416.1"/>
    </source>
</evidence>
<evidence type="ECO:0000256" key="1">
    <source>
        <dbReference type="SAM" id="MobiDB-lite"/>
    </source>
</evidence>
<organism evidence="3 4">
    <name type="scientific">Treponema phagedenis</name>
    <dbReference type="NCBI Taxonomy" id="162"/>
    <lineage>
        <taxon>Bacteria</taxon>
        <taxon>Pseudomonadati</taxon>
        <taxon>Spirochaetota</taxon>
        <taxon>Spirochaetia</taxon>
        <taxon>Spirochaetales</taxon>
        <taxon>Treponemataceae</taxon>
        <taxon>Treponema</taxon>
    </lineage>
</organism>
<accession>A0A0B7H0G8</accession>
<sequence>MKKAKILIVFAMFAVFLFCVGGCKQNVDNKIPDDQINNDEQPNNSGYIDDNRPNHSDPDSGNSEIPS</sequence>
<keyword evidence="4" id="KW-1185">Reference proteome</keyword>
<reference evidence="4" key="1">
    <citation type="submission" date="2015-01" db="EMBL/GenBank/DDBJ databases">
        <authorList>
            <person name="Manzoor Shahid"/>
            <person name="Zubair Saima"/>
        </authorList>
    </citation>
    <scope>NUCLEOTIDE SEQUENCE [LARGE SCALE GENOMIC DNA]</scope>
    <source>
        <strain evidence="4">V1</strain>
    </source>
</reference>
<feature type="compositionally biased region" description="Basic and acidic residues" evidence="1">
    <location>
        <begin position="49"/>
        <end position="58"/>
    </location>
</feature>
<dbReference type="AlphaFoldDB" id="A0A0B7H0G8"/>
<gene>
    <name evidence="3" type="ORF">TPHV1_320019</name>
</gene>
<dbReference type="Proteomes" id="UP000042527">
    <property type="component" value="Unassembled WGS sequence"/>
</dbReference>
<protein>
    <submittedName>
        <fullName evidence="3">Uncharacterized protein</fullName>
    </submittedName>
</protein>
<evidence type="ECO:0000313" key="4">
    <source>
        <dbReference type="Proteomes" id="UP000042527"/>
    </source>
</evidence>
<evidence type="ECO:0000256" key="2">
    <source>
        <dbReference type="SAM" id="SignalP"/>
    </source>
</evidence>
<name>A0A0B7H0G8_TREPH</name>
<dbReference type="EMBL" id="CDNC01000026">
    <property type="protein sequence ID" value="CEM62416.1"/>
    <property type="molecule type" value="Genomic_DNA"/>
</dbReference>
<dbReference type="RefSeq" id="WP_024753287.1">
    <property type="nucleotide sequence ID" value="NZ_CDNC01000026.1"/>
</dbReference>
<feature type="region of interest" description="Disordered" evidence="1">
    <location>
        <begin position="32"/>
        <end position="67"/>
    </location>
</feature>
<keyword evidence="2" id="KW-0732">Signal</keyword>
<feature type="signal peptide" evidence="2">
    <location>
        <begin position="1"/>
        <end position="21"/>
    </location>
</feature>
<proteinExistence type="predicted"/>